<dbReference type="OrthoDB" id="411785at2759"/>
<dbReference type="RefSeq" id="XP_002178227.1">
    <property type="nucleotide sequence ID" value="XM_002178191.1"/>
</dbReference>
<dbReference type="Proteomes" id="UP000000759">
    <property type="component" value="Chromosome 4"/>
</dbReference>
<dbReference type="GO" id="GO:0032259">
    <property type="term" value="P:methylation"/>
    <property type="evidence" value="ECO:0007669"/>
    <property type="project" value="UniProtKB-KW"/>
</dbReference>
<evidence type="ECO:0000256" key="2">
    <source>
        <dbReference type="ARBA" id="ARBA00022603"/>
    </source>
</evidence>
<dbReference type="KEGG" id="pti:PHATRDRAFT_44404"/>
<organism evidence="5 6">
    <name type="scientific">Phaeodactylum tricornutum (strain CCAP 1055/1)</name>
    <dbReference type="NCBI Taxonomy" id="556484"/>
    <lineage>
        <taxon>Eukaryota</taxon>
        <taxon>Sar</taxon>
        <taxon>Stramenopiles</taxon>
        <taxon>Ochrophyta</taxon>
        <taxon>Bacillariophyta</taxon>
        <taxon>Bacillariophyceae</taxon>
        <taxon>Bacillariophycidae</taxon>
        <taxon>Naviculales</taxon>
        <taxon>Phaeodactylaceae</taxon>
        <taxon>Phaeodactylum</taxon>
    </lineage>
</organism>
<comment type="similarity">
    <text evidence="1">Belongs to the methyltransferase superfamily.</text>
</comment>
<evidence type="ECO:0000256" key="4">
    <source>
        <dbReference type="ARBA" id="ARBA00023268"/>
    </source>
</evidence>
<evidence type="ECO:0000256" key="3">
    <source>
        <dbReference type="ARBA" id="ARBA00022679"/>
    </source>
</evidence>
<gene>
    <name evidence="5" type="ORF">PHATRDRAFT_44404</name>
</gene>
<reference evidence="6" key="2">
    <citation type="submission" date="2008-08" db="EMBL/GenBank/DDBJ databases">
        <authorList>
            <consortium name="Diatom Consortium"/>
            <person name="Grigoriev I."/>
            <person name="Grimwood J."/>
            <person name="Kuo A."/>
            <person name="Otillar R.P."/>
            <person name="Salamov A."/>
            <person name="Detter J.C."/>
            <person name="Lindquist E."/>
            <person name="Shapiro H."/>
            <person name="Lucas S."/>
            <person name="Glavina del Rio T."/>
            <person name="Pitluck S."/>
            <person name="Rokhsar D."/>
            <person name="Bowler C."/>
        </authorList>
    </citation>
    <scope>GENOME REANNOTATION</scope>
    <source>
        <strain evidence="6">CCAP 1055/1</strain>
    </source>
</reference>
<keyword evidence="2" id="KW-0489">Methyltransferase</keyword>
<dbReference type="PANTHER" id="PTHR12176">
    <property type="entry name" value="SAM-DEPENDENT METHYLTRANSFERASE SUPERFAMILY PROTEIN"/>
    <property type="match status" value="1"/>
</dbReference>
<dbReference type="GeneID" id="7197867"/>
<dbReference type="InterPro" id="IPR051419">
    <property type="entry name" value="Lys/N-term_MeTrsfase_sf"/>
</dbReference>
<keyword evidence="3" id="KW-0808">Transferase</keyword>
<dbReference type="SUPFAM" id="SSF53335">
    <property type="entry name" value="S-adenosyl-L-methionine-dependent methyltransferases"/>
    <property type="match status" value="1"/>
</dbReference>
<dbReference type="PaxDb" id="2850-Phatr44404"/>
<reference evidence="5 6" key="1">
    <citation type="journal article" date="2008" name="Nature">
        <title>The Phaeodactylum genome reveals the evolutionary history of diatom genomes.</title>
        <authorList>
            <person name="Bowler C."/>
            <person name="Allen A.E."/>
            <person name="Badger J.H."/>
            <person name="Grimwood J."/>
            <person name="Jabbari K."/>
            <person name="Kuo A."/>
            <person name="Maheswari U."/>
            <person name="Martens C."/>
            <person name="Maumus F."/>
            <person name="Otillar R.P."/>
            <person name="Rayko E."/>
            <person name="Salamov A."/>
            <person name="Vandepoele K."/>
            <person name="Beszteri B."/>
            <person name="Gruber A."/>
            <person name="Heijde M."/>
            <person name="Katinka M."/>
            <person name="Mock T."/>
            <person name="Valentin K."/>
            <person name="Verret F."/>
            <person name="Berges J.A."/>
            <person name="Brownlee C."/>
            <person name="Cadoret J.P."/>
            <person name="Chiovitti A."/>
            <person name="Choi C.J."/>
            <person name="Coesel S."/>
            <person name="De Martino A."/>
            <person name="Detter J.C."/>
            <person name="Durkin C."/>
            <person name="Falciatore A."/>
            <person name="Fournet J."/>
            <person name="Haruta M."/>
            <person name="Huysman M.J."/>
            <person name="Jenkins B.D."/>
            <person name="Jiroutova K."/>
            <person name="Jorgensen R.E."/>
            <person name="Joubert Y."/>
            <person name="Kaplan A."/>
            <person name="Kroger N."/>
            <person name="Kroth P.G."/>
            <person name="La Roche J."/>
            <person name="Lindquist E."/>
            <person name="Lommer M."/>
            <person name="Martin-Jezequel V."/>
            <person name="Lopez P.J."/>
            <person name="Lucas S."/>
            <person name="Mangogna M."/>
            <person name="McGinnis K."/>
            <person name="Medlin L.K."/>
            <person name="Montsant A."/>
            <person name="Oudot-Le Secq M.P."/>
            <person name="Napoli C."/>
            <person name="Obornik M."/>
            <person name="Parker M.S."/>
            <person name="Petit J.L."/>
            <person name="Porcel B.M."/>
            <person name="Poulsen N."/>
            <person name="Robison M."/>
            <person name="Rychlewski L."/>
            <person name="Rynearson T.A."/>
            <person name="Schmutz J."/>
            <person name="Shapiro H."/>
            <person name="Siaut M."/>
            <person name="Stanley M."/>
            <person name="Sussman M.R."/>
            <person name="Taylor A.R."/>
            <person name="Vardi A."/>
            <person name="von Dassow P."/>
            <person name="Vyverman W."/>
            <person name="Willis A."/>
            <person name="Wyrwicz L.S."/>
            <person name="Rokhsar D.S."/>
            <person name="Weissenbach J."/>
            <person name="Armbrust E.V."/>
            <person name="Green B.R."/>
            <person name="Van de Peer Y."/>
            <person name="Grigoriev I.V."/>
        </authorList>
    </citation>
    <scope>NUCLEOTIDE SEQUENCE [LARGE SCALE GENOMIC DNA]</scope>
    <source>
        <strain evidence="5 6">CCAP 1055/1</strain>
    </source>
</reference>
<dbReference type="CDD" id="cd02440">
    <property type="entry name" value="AdoMet_MTases"/>
    <property type="match status" value="1"/>
</dbReference>
<dbReference type="AlphaFoldDB" id="B7FTZ6"/>
<keyword evidence="6" id="KW-1185">Reference proteome</keyword>
<sequence>MQKERTLQFWDDYYKTHQDEQSKEWILKPSTLLLQKLAHHVPRKQNCRILEIGCGTSSLARDLFRYLLDTEPRAPNNSTNDQLVWQETLQVIATDVSSTCIKKCQERDANISDERLRYQTLNVVETCPELRGQFDVILDKGCLDTFLFRSRQRGGGRQPYGVLLSTVLNNLQSWLCQPSGQYLVLTPRSKLKSVRDYVGFASVERQPLDVSRLDLGDLEGTDPQDEPSLQPEPLFLYICKPCLEYDPSRGESFPRDHPVPHDVDTCSVCSMSFAAYRRGERLSGRGDAYWSRQWRGHCLHCKG</sequence>
<evidence type="ECO:0008006" key="7">
    <source>
        <dbReference type="Google" id="ProtNLM"/>
    </source>
</evidence>
<protein>
    <recommendedName>
        <fullName evidence="7">Methyltransferase domain-containing protein</fullName>
    </recommendedName>
</protein>
<dbReference type="InParanoid" id="B7FTZ6"/>
<name>B7FTZ6_PHATC</name>
<dbReference type="EMBL" id="CM000607">
    <property type="protein sequence ID" value="EEC49892.1"/>
    <property type="molecule type" value="Genomic_DNA"/>
</dbReference>
<evidence type="ECO:0000313" key="6">
    <source>
        <dbReference type="Proteomes" id="UP000000759"/>
    </source>
</evidence>
<dbReference type="GO" id="GO:0008168">
    <property type="term" value="F:methyltransferase activity"/>
    <property type="evidence" value="ECO:0007669"/>
    <property type="project" value="UniProtKB-KW"/>
</dbReference>
<evidence type="ECO:0000256" key="1">
    <source>
        <dbReference type="ARBA" id="ARBA00008361"/>
    </source>
</evidence>
<accession>B7FTZ6</accession>
<proteinExistence type="inferred from homology"/>
<dbReference type="Gene3D" id="3.40.50.150">
    <property type="entry name" value="Vaccinia Virus protein VP39"/>
    <property type="match status" value="1"/>
</dbReference>
<evidence type="ECO:0000313" key="5">
    <source>
        <dbReference type="EMBL" id="EEC49892.1"/>
    </source>
</evidence>
<dbReference type="PANTHER" id="PTHR12176:SF78">
    <property type="entry name" value="EEF1A LYSINE AND N-TERMINAL METHYLTRANSFERASE"/>
    <property type="match status" value="1"/>
</dbReference>
<dbReference type="InterPro" id="IPR029063">
    <property type="entry name" value="SAM-dependent_MTases_sf"/>
</dbReference>
<keyword evidence="4" id="KW-0511">Multifunctional enzyme</keyword>